<dbReference type="InterPro" id="IPR036179">
    <property type="entry name" value="Ig-like_dom_sf"/>
</dbReference>
<dbReference type="InterPro" id="IPR013106">
    <property type="entry name" value="Ig_V-set"/>
</dbReference>
<dbReference type="PANTHER" id="PTHR21063:SF4">
    <property type="entry name" value="CD48 ANTIGEN-RELATED"/>
    <property type="match status" value="1"/>
</dbReference>
<evidence type="ECO:0000259" key="3">
    <source>
        <dbReference type="SMART" id="SM00409"/>
    </source>
</evidence>
<evidence type="ECO:0000256" key="2">
    <source>
        <dbReference type="SAM" id="Phobius"/>
    </source>
</evidence>
<dbReference type="PANTHER" id="PTHR21063">
    <property type="entry name" value="LFA-3"/>
    <property type="match status" value="1"/>
</dbReference>
<protein>
    <recommendedName>
        <fullName evidence="3">Immunoglobulin domain-containing protein</fullName>
    </recommendedName>
</protein>
<keyword evidence="2" id="KW-0472">Membrane</keyword>
<reference evidence="4" key="1">
    <citation type="submission" date="2025-08" db="UniProtKB">
        <authorList>
            <consortium name="Ensembl"/>
        </authorList>
    </citation>
    <scope>IDENTIFICATION</scope>
</reference>
<evidence type="ECO:0000313" key="4">
    <source>
        <dbReference type="Ensembl" id="ENSCCRP00010102002.1"/>
    </source>
</evidence>
<organism evidence="4 5">
    <name type="scientific">Cyprinus carpio</name>
    <name type="common">Common carp</name>
    <dbReference type="NCBI Taxonomy" id="7962"/>
    <lineage>
        <taxon>Eukaryota</taxon>
        <taxon>Metazoa</taxon>
        <taxon>Chordata</taxon>
        <taxon>Craniata</taxon>
        <taxon>Vertebrata</taxon>
        <taxon>Euteleostomi</taxon>
        <taxon>Actinopterygii</taxon>
        <taxon>Neopterygii</taxon>
        <taxon>Teleostei</taxon>
        <taxon>Ostariophysi</taxon>
        <taxon>Cypriniformes</taxon>
        <taxon>Cyprinidae</taxon>
        <taxon>Cyprininae</taxon>
        <taxon>Cyprinus</taxon>
    </lineage>
</organism>
<feature type="compositionally biased region" description="Pro residues" evidence="1">
    <location>
        <begin position="179"/>
        <end position="192"/>
    </location>
</feature>
<proteinExistence type="predicted"/>
<feature type="compositionally biased region" description="Polar residues" evidence="1">
    <location>
        <begin position="151"/>
        <end position="160"/>
    </location>
</feature>
<name>A0A8C1P4P5_CYPCA</name>
<reference evidence="4" key="2">
    <citation type="submission" date="2025-09" db="UniProtKB">
        <authorList>
            <consortium name="Ensembl"/>
        </authorList>
    </citation>
    <scope>IDENTIFICATION</scope>
</reference>
<dbReference type="SUPFAM" id="SSF48726">
    <property type="entry name" value="Immunoglobulin"/>
    <property type="match status" value="1"/>
</dbReference>
<dbReference type="Ensembl" id="ENSCCRT00010113299.1">
    <property type="protein sequence ID" value="ENSCCRP00010102002.1"/>
    <property type="gene ID" value="ENSCCRG00010044890.1"/>
</dbReference>
<dbReference type="SMART" id="SM00409">
    <property type="entry name" value="IG"/>
    <property type="match status" value="1"/>
</dbReference>
<feature type="domain" description="Immunoglobulin" evidence="3">
    <location>
        <begin position="49"/>
        <end position="150"/>
    </location>
</feature>
<sequence length="279" mass="30707">MTLLQTTTLSDNLFKTQSCWKKMFKENRLVLFCLCFCHLVGVFGDTDTVKSVAVKEGDSVTLQINVTEIQTDDKIEWKFGTERNLVAKINGKTSKIFDGPEGRFRDRLKLDHQTGSLIITNTRTTDSGLYEVKISNSSSEDTHRFNVTVNDATTPASSSTPIPHRSSGPHSGSPAYPSSHPPSHPPSGPPSGSPVDPSSGSPDSPDRFPIVLISAAAAGSLLLLVAVGIFCIYMKQRTTDQHAETHEEEITYADPTFHKRKAQKSVRLCHLCHFQKNHI</sequence>
<feature type="transmembrane region" description="Helical" evidence="2">
    <location>
        <begin position="208"/>
        <end position="233"/>
    </location>
</feature>
<feature type="compositionally biased region" description="Low complexity" evidence="1">
    <location>
        <begin position="161"/>
        <end position="178"/>
    </location>
</feature>
<dbReference type="InterPro" id="IPR013783">
    <property type="entry name" value="Ig-like_fold"/>
</dbReference>
<dbReference type="FunFam" id="2.60.40.10:FF:002431">
    <property type="entry name" value="Si:ch211-222k6.3"/>
    <property type="match status" value="1"/>
</dbReference>
<dbReference type="InterPro" id="IPR003599">
    <property type="entry name" value="Ig_sub"/>
</dbReference>
<keyword evidence="5" id="KW-1185">Reference proteome</keyword>
<dbReference type="Proteomes" id="UP000694427">
    <property type="component" value="Unplaced"/>
</dbReference>
<accession>A0A8C1P4P5</accession>
<dbReference type="Pfam" id="PF07686">
    <property type="entry name" value="V-set"/>
    <property type="match status" value="1"/>
</dbReference>
<keyword evidence="2" id="KW-0812">Transmembrane</keyword>
<feature type="compositionally biased region" description="Low complexity" evidence="1">
    <location>
        <begin position="193"/>
        <end position="203"/>
    </location>
</feature>
<evidence type="ECO:0000256" key="1">
    <source>
        <dbReference type="SAM" id="MobiDB-lite"/>
    </source>
</evidence>
<dbReference type="AlphaFoldDB" id="A0A8C1P4P5"/>
<dbReference type="Gene3D" id="2.60.40.10">
    <property type="entry name" value="Immunoglobulins"/>
    <property type="match status" value="1"/>
</dbReference>
<feature type="region of interest" description="Disordered" evidence="1">
    <location>
        <begin position="151"/>
        <end position="203"/>
    </location>
</feature>
<keyword evidence="2" id="KW-1133">Transmembrane helix</keyword>
<evidence type="ECO:0000313" key="5">
    <source>
        <dbReference type="Proteomes" id="UP000694427"/>
    </source>
</evidence>